<reference evidence="1" key="1">
    <citation type="submission" date="2021-06" db="EMBL/GenBank/DDBJ databases">
        <authorList>
            <person name="Kallberg Y."/>
            <person name="Tangrot J."/>
            <person name="Rosling A."/>
        </authorList>
    </citation>
    <scope>NUCLEOTIDE SEQUENCE</scope>
    <source>
        <strain evidence="1">AU212A</strain>
    </source>
</reference>
<sequence length="409" mass="46615">MTFRLQLLNSSVALFLLRPAECKDMLAKLFKYTMVSAEHLEDRPLYEFNTLSVFYGKPSEQFIMDTGPTFYLQNKQEIDDSQFSNTLEFDTVIADKNMKSAVPELVIAKCNEFVGSFNNSVTSQATRNIFHDKTWKESDGKLLEITERILNILGEIWRNLAFESSVSRSEQSERTYISDIIMPLLRSSLGNLLNGNICLSTAERQSIASKARRNAGVDKERIGKKPDIMGLLKYDEKIAEFMFAECFCIVCCNSKKDDNDVKLWRETLDGMSFLDSLCRPTSNQFGVVGIQVAGTTIRLNVLVRDLGGILRYFHLDHAEIPLLPHLLHTKALIRLLLTLRNILIVNKSLLMEALVKANSHPPRNAHPNPAVSTPTREEQTRTRKVSDIDPPLREQRLNKKKSRNLQNKF</sequence>
<evidence type="ECO:0000313" key="1">
    <source>
        <dbReference type="EMBL" id="CAG8461134.1"/>
    </source>
</evidence>
<protein>
    <submittedName>
        <fullName evidence="1">8587_t:CDS:1</fullName>
    </submittedName>
</protein>
<evidence type="ECO:0000313" key="2">
    <source>
        <dbReference type="Proteomes" id="UP000789860"/>
    </source>
</evidence>
<dbReference type="Proteomes" id="UP000789860">
    <property type="component" value="Unassembled WGS sequence"/>
</dbReference>
<accession>A0ACA9K9Z3</accession>
<proteinExistence type="predicted"/>
<organism evidence="1 2">
    <name type="scientific">Scutellospora calospora</name>
    <dbReference type="NCBI Taxonomy" id="85575"/>
    <lineage>
        <taxon>Eukaryota</taxon>
        <taxon>Fungi</taxon>
        <taxon>Fungi incertae sedis</taxon>
        <taxon>Mucoromycota</taxon>
        <taxon>Glomeromycotina</taxon>
        <taxon>Glomeromycetes</taxon>
        <taxon>Diversisporales</taxon>
        <taxon>Gigasporaceae</taxon>
        <taxon>Scutellospora</taxon>
    </lineage>
</organism>
<dbReference type="EMBL" id="CAJVPM010001180">
    <property type="protein sequence ID" value="CAG8461134.1"/>
    <property type="molecule type" value="Genomic_DNA"/>
</dbReference>
<keyword evidence="2" id="KW-1185">Reference proteome</keyword>
<gene>
    <name evidence="1" type="ORF">SCALOS_LOCUS1617</name>
</gene>
<feature type="non-terminal residue" evidence="1">
    <location>
        <position position="1"/>
    </location>
</feature>
<name>A0ACA9K9Z3_9GLOM</name>
<comment type="caution">
    <text evidence="1">The sequence shown here is derived from an EMBL/GenBank/DDBJ whole genome shotgun (WGS) entry which is preliminary data.</text>
</comment>